<name>A0A803Q804_CANSA</name>
<organism evidence="2 3">
    <name type="scientific">Cannabis sativa</name>
    <name type="common">Hemp</name>
    <name type="synonym">Marijuana</name>
    <dbReference type="NCBI Taxonomy" id="3483"/>
    <lineage>
        <taxon>Eukaryota</taxon>
        <taxon>Viridiplantae</taxon>
        <taxon>Streptophyta</taxon>
        <taxon>Embryophyta</taxon>
        <taxon>Tracheophyta</taxon>
        <taxon>Spermatophyta</taxon>
        <taxon>Magnoliopsida</taxon>
        <taxon>eudicotyledons</taxon>
        <taxon>Gunneridae</taxon>
        <taxon>Pentapetalae</taxon>
        <taxon>rosids</taxon>
        <taxon>fabids</taxon>
        <taxon>Rosales</taxon>
        <taxon>Cannabaceae</taxon>
        <taxon>Cannabis</taxon>
    </lineage>
</organism>
<feature type="region of interest" description="Disordered" evidence="1">
    <location>
        <begin position="1"/>
        <end position="41"/>
    </location>
</feature>
<feature type="compositionally biased region" description="Basic residues" evidence="1">
    <location>
        <begin position="29"/>
        <end position="41"/>
    </location>
</feature>
<evidence type="ECO:0000256" key="1">
    <source>
        <dbReference type="SAM" id="MobiDB-lite"/>
    </source>
</evidence>
<reference evidence="2" key="1">
    <citation type="submission" date="2018-11" db="EMBL/GenBank/DDBJ databases">
        <authorList>
            <person name="Grassa J C."/>
        </authorList>
    </citation>
    <scope>NUCLEOTIDE SEQUENCE [LARGE SCALE GENOMIC DNA]</scope>
</reference>
<dbReference type="EMBL" id="UZAU01000706">
    <property type="status" value="NOT_ANNOTATED_CDS"/>
    <property type="molecule type" value="Genomic_DNA"/>
</dbReference>
<dbReference type="Proteomes" id="UP000596661">
    <property type="component" value="Chromosome 8"/>
</dbReference>
<sequence>MEGFEDIMHEKGKKRGTNPDVPTIGKVVPPKRQRKTTTHKKKSLAKLIDLEVSDTETQENVPLPITSNTNAPRPEKAHASASSSKAIETLSAAVGEAGFEFAQMYGVACWRKLQTLLPPDWNLINLGSQEEMLSNSLDYNFMASFISFASNRRISERLIYMEGEVLKLLSQCKVVIKQRDEVSRESPALNKKLRSQKRKPRRPSRPKLMNLKRSSLRRRSRPHDDATRLAFVLCIEFGW</sequence>
<keyword evidence="3" id="KW-1185">Reference proteome</keyword>
<dbReference type="AlphaFoldDB" id="A0A803Q804"/>
<feature type="region of interest" description="Disordered" evidence="1">
    <location>
        <begin position="55"/>
        <end position="81"/>
    </location>
</feature>
<feature type="region of interest" description="Disordered" evidence="1">
    <location>
        <begin position="186"/>
        <end position="221"/>
    </location>
</feature>
<reference evidence="2" key="2">
    <citation type="submission" date="2021-03" db="UniProtKB">
        <authorList>
            <consortium name="EnsemblPlants"/>
        </authorList>
    </citation>
    <scope>IDENTIFICATION</scope>
</reference>
<accession>A0A803Q804</accession>
<evidence type="ECO:0000313" key="3">
    <source>
        <dbReference type="Proteomes" id="UP000596661"/>
    </source>
</evidence>
<feature type="compositionally biased region" description="Basic residues" evidence="1">
    <location>
        <begin position="191"/>
        <end position="205"/>
    </location>
</feature>
<evidence type="ECO:0000313" key="2">
    <source>
        <dbReference type="EnsemblPlants" id="cds.evm.model.08.1223"/>
    </source>
</evidence>
<feature type="compositionally biased region" description="Basic and acidic residues" evidence="1">
    <location>
        <begin position="1"/>
        <end position="10"/>
    </location>
</feature>
<dbReference type="EnsemblPlants" id="evm.model.08.1223">
    <property type="protein sequence ID" value="cds.evm.model.08.1223"/>
    <property type="gene ID" value="evm.TU.08.1223"/>
</dbReference>
<protein>
    <submittedName>
        <fullName evidence="2">Uncharacterized protein</fullName>
    </submittedName>
</protein>
<dbReference type="Gramene" id="evm.model.08.1223">
    <property type="protein sequence ID" value="cds.evm.model.08.1223"/>
    <property type="gene ID" value="evm.TU.08.1223"/>
</dbReference>
<proteinExistence type="predicted"/>